<evidence type="ECO:0000313" key="2">
    <source>
        <dbReference type="Proteomes" id="UP000655410"/>
    </source>
</evidence>
<sequence>MKGEPVTPNPTPDPGVDEWVLASAAEVARNVARHGVSITWSEAAERLRRTVELLSGQVFVIDDGGTFTPLPQQETPRWQETGFAESVACAAVHYAGQPYYPENPQSSRVELAVPWDTATALVHLLSALLVARLTGPTPSCDQEQVEAAQLLNGLSADVAFEFSRDDDELLGDEEKVGERVYLLMQSCDVWQALDLLGNGREALRLAGVTDMEILDLTLWEARCWLFGPYEQAS</sequence>
<accession>A0ABQ2N5K2</accession>
<dbReference type="RefSeq" id="WP_188782406.1">
    <property type="nucleotide sequence ID" value="NZ_BMNI01000001.1"/>
</dbReference>
<keyword evidence="2" id="KW-1185">Reference proteome</keyword>
<gene>
    <name evidence="1" type="ORF">GCM10011584_05200</name>
</gene>
<dbReference type="Proteomes" id="UP000655410">
    <property type="component" value="Unassembled WGS sequence"/>
</dbReference>
<protein>
    <submittedName>
        <fullName evidence="1">Uncharacterized protein</fullName>
    </submittedName>
</protein>
<name>A0ABQ2N5K2_9ACTN</name>
<comment type="caution">
    <text evidence="1">The sequence shown here is derived from an EMBL/GenBank/DDBJ whole genome shotgun (WGS) entry which is preliminary data.</text>
</comment>
<reference evidence="2" key="1">
    <citation type="journal article" date="2019" name="Int. J. Syst. Evol. Microbiol.">
        <title>The Global Catalogue of Microorganisms (GCM) 10K type strain sequencing project: providing services to taxonomists for standard genome sequencing and annotation.</title>
        <authorList>
            <consortium name="The Broad Institute Genomics Platform"/>
            <consortium name="The Broad Institute Genome Sequencing Center for Infectious Disease"/>
            <person name="Wu L."/>
            <person name="Ma J."/>
        </authorList>
    </citation>
    <scope>NUCLEOTIDE SEQUENCE [LARGE SCALE GENOMIC DNA]</scope>
    <source>
        <strain evidence="2">CGMCC 4.7371</strain>
    </source>
</reference>
<organism evidence="1 2">
    <name type="scientific">Nocardioides phosphati</name>
    <dbReference type="NCBI Taxonomy" id="1867775"/>
    <lineage>
        <taxon>Bacteria</taxon>
        <taxon>Bacillati</taxon>
        <taxon>Actinomycetota</taxon>
        <taxon>Actinomycetes</taxon>
        <taxon>Propionibacteriales</taxon>
        <taxon>Nocardioidaceae</taxon>
        <taxon>Nocardioides</taxon>
    </lineage>
</organism>
<dbReference type="EMBL" id="BMNI01000001">
    <property type="protein sequence ID" value="GGO85376.1"/>
    <property type="molecule type" value="Genomic_DNA"/>
</dbReference>
<proteinExistence type="predicted"/>
<evidence type="ECO:0000313" key="1">
    <source>
        <dbReference type="EMBL" id="GGO85376.1"/>
    </source>
</evidence>